<dbReference type="Gene3D" id="1.25.40.10">
    <property type="entry name" value="Tetratricopeptide repeat domain"/>
    <property type="match status" value="1"/>
</dbReference>
<comment type="caution">
    <text evidence="1">The sequence shown here is derived from an EMBL/GenBank/DDBJ whole genome shotgun (WGS) entry which is preliminary data.</text>
</comment>
<gene>
    <name evidence="1" type="ORF">LVY72_01160</name>
</gene>
<dbReference type="RefSeq" id="WP_237817617.1">
    <property type="nucleotide sequence ID" value="NZ_JAKLTQ010000001.1"/>
</dbReference>
<organism evidence="1 2">
    <name type="scientific">Arthrobacter hankyongi</name>
    <dbReference type="NCBI Taxonomy" id="2904801"/>
    <lineage>
        <taxon>Bacteria</taxon>
        <taxon>Bacillati</taxon>
        <taxon>Actinomycetota</taxon>
        <taxon>Actinomycetes</taxon>
        <taxon>Micrococcales</taxon>
        <taxon>Micrococcaceae</taxon>
        <taxon>Arthrobacter</taxon>
    </lineage>
</organism>
<dbReference type="Proteomes" id="UP001165368">
    <property type="component" value="Unassembled WGS sequence"/>
</dbReference>
<name>A0ABS9L1H8_9MICC</name>
<dbReference type="EMBL" id="JAKLTQ010000001">
    <property type="protein sequence ID" value="MCG2620516.1"/>
    <property type="molecule type" value="Genomic_DNA"/>
</dbReference>
<accession>A0ABS9L1H8</accession>
<evidence type="ECO:0000313" key="1">
    <source>
        <dbReference type="EMBL" id="MCG2620516.1"/>
    </source>
</evidence>
<protein>
    <recommendedName>
        <fullName evidence="3">Tetratricopeptide repeat protein</fullName>
    </recommendedName>
</protein>
<proteinExistence type="predicted"/>
<dbReference type="InterPro" id="IPR046880">
    <property type="entry name" value="TPR-S"/>
</dbReference>
<dbReference type="InterPro" id="IPR011990">
    <property type="entry name" value="TPR-like_helical_dom_sf"/>
</dbReference>
<sequence length="654" mass="71188">MIIVYAGVQADEPARAQPRLPPAAEARLAARVRGLLQSLRPSVVVGAAASGSDIIIAEAALLEGAEVRFVLPFDVGTFQETSVGNRGERWTARYRRLLETVGSNRIKEGSLDPEDKNSYPRHNAHLIRYAQALAGETGERVWALVIRPHPDDDAGSVSDDFARRAEAQGILTLDLAPLAKRPRGFVAMPYGRRFDPVVRRRYDCDPVFHRVYRPLLEDLDVAWARADLETDSGIIHAGMIEDLANSDLVIVDLATANFNVAYELGLRHVFARASTVLVYPQLQGTPAGAVPFDINLIRIQRFERGAELTDEQSEDAIRRLRPVLAEVLASRSGDSPVHEWFELDAVRGPFRRRAGQDGLVQTDLRLRKAVQSALRSASADSMQAAASEIAGASDLAEASRTGLRIQLGNGLMREGDYEAAAVLLEQAEPPADSPLRRTWLQKLAMAYRRIGESGRCDPGTAATCREKAQRLLSTAIQEGFGDSETYGILAGLIKRGLDDPESGMGSAGVAGRFALMQEYYCKGFEVEPTFYTGVNLVMALRLGIRHGVLADEPEAEGQLQEALTVTKFLARRAAESDPADFWAAITQAELLLHECLMGRAPAAGAVAAYGKAAALARPDQLRSALYQLDFLQRWGDPEDVIGPIRTLLGPVPAG</sequence>
<evidence type="ECO:0008006" key="3">
    <source>
        <dbReference type="Google" id="ProtNLM"/>
    </source>
</evidence>
<evidence type="ECO:0000313" key="2">
    <source>
        <dbReference type="Proteomes" id="UP001165368"/>
    </source>
</evidence>
<reference evidence="1" key="1">
    <citation type="submission" date="2022-01" db="EMBL/GenBank/DDBJ databases">
        <authorList>
            <person name="Jo J.-H."/>
            <person name="Im W.-T."/>
        </authorList>
    </citation>
    <scope>NUCLEOTIDE SEQUENCE</scope>
    <source>
        <strain evidence="1">I2-34</strain>
    </source>
</reference>
<keyword evidence="2" id="KW-1185">Reference proteome</keyword>
<dbReference type="Pfam" id="PF20308">
    <property type="entry name" value="TPR-S"/>
    <property type="match status" value="1"/>
</dbReference>